<dbReference type="EMBL" id="CP016428">
    <property type="protein sequence ID" value="ANW03655.1"/>
    <property type="molecule type" value="Genomic_DNA"/>
</dbReference>
<accession>A0A1B1ULM8</accession>
<dbReference type="GO" id="GO:0009055">
    <property type="term" value="F:electron transfer activity"/>
    <property type="evidence" value="ECO:0007669"/>
    <property type="project" value="InterPro"/>
</dbReference>
<dbReference type="GO" id="GO:0020037">
    <property type="term" value="F:heme binding"/>
    <property type="evidence" value="ECO:0007669"/>
    <property type="project" value="InterPro"/>
</dbReference>
<evidence type="ECO:0000256" key="2">
    <source>
        <dbReference type="ARBA" id="ARBA00022723"/>
    </source>
</evidence>
<dbReference type="GO" id="GO:0046872">
    <property type="term" value="F:metal ion binding"/>
    <property type="evidence" value="ECO:0007669"/>
    <property type="project" value="UniProtKB-KW"/>
</dbReference>
<keyword evidence="3 4" id="KW-0408">Iron</keyword>
<evidence type="ECO:0000313" key="7">
    <source>
        <dbReference type="EMBL" id="ANW03655.1"/>
    </source>
</evidence>
<proteinExistence type="predicted"/>
<reference evidence="7 8" key="1">
    <citation type="submission" date="2016-07" db="EMBL/GenBank/DDBJ databases">
        <title>Complete genome sequence of Bradyrhizobium icense LMTR 13T, a potential inoculant strain isolated from lima bean (Phaseolus lunatus) in Peru.</title>
        <authorList>
            <person name="Ormeno-Orrillo E."/>
            <person name="Duran D."/>
            <person name="Rogel M.A."/>
            <person name="Rey L."/>
            <person name="Imperial J."/>
            <person name="Ruiz-Argueso T."/>
            <person name="Martinez-Romero E."/>
        </authorList>
    </citation>
    <scope>NUCLEOTIDE SEQUENCE [LARGE SCALE GENOMIC DNA]</scope>
    <source>
        <strain evidence="7 8">LMTR 13</strain>
    </source>
</reference>
<dbReference type="PROSITE" id="PS51007">
    <property type="entry name" value="CYTC"/>
    <property type="match status" value="1"/>
</dbReference>
<evidence type="ECO:0000256" key="4">
    <source>
        <dbReference type="PROSITE-ProRule" id="PRU00433"/>
    </source>
</evidence>
<dbReference type="AlphaFoldDB" id="A0A1B1ULM8"/>
<dbReference type="RefSeq" id="WP_065730827.1">
    <property type="nucleotide sequence ID" value="NZ_CP016428.1"/>
</dbReference>
<evidence type="ECO:0000259" key="6">
    <source>
        <dbReference type="PROSITE" id="PS51007"/>
    </source>
</evidence>
<dbReference type="InterPro" id="IPR036909">
    <property type="entry name" value="Cyt_c-like_dom_sf"/>
</dbReference>
<dbReference type="OrthoDB" id="9808603at2"/>
<keyword evidence="8" id="KW-1185">Reference proteome</keyword>
<name>A0A1B1ULM8_9BRAD</name>
<gene>
    <name evidence="7" type="ORF">LMTR13_29450</name>
</gene>
<evidence type="ECO:0000256" key="3">
    <source>
        <dbReference type="ARBA" id="ARBA00023004"/>
    </source>
</evidence>
<feature type="domain" description="Cytochrome c" evidence="6">
    <location>
        <begin position="13"/>
        <end position="97"/>
    </location>
</feature>
<evidence type="ECO:0000313" key="8">
    <source>
        <dbReference type="Proteomes" id="UP000092839"/>
    </source>
</evidence>
<keyword evidence="5" id="KW-0732">Signal</keyword>
<dbReference type="Gene3D" id="1.10.760.10">
    <property type="entry name" value="Cytochrome c-like domain"/>
    <property type="match status" value="1"/>
</dbReference>
<dbReference type="KEGG" id="bic:LMTR13_29450"/>
<dbReference type="Proteomes" id="UP000092839">
    <property type="component" value="Chromosome"/>
</dbReference>
<protein>
    <recommendedName>
        <fullName evidence="6">Cytochrome c domain-containing protein</fullName>
    </recommendedName>
</protein>
<organism evidence="7 8">
    <name type="scientific">Bradyrhizobium icense</name>
    <dbReference type="NCBI Taxonomy" id="1274631"/>
    <lineage>
        <taxon>Bacteria</taxon>
        <taxon>Pseudomonadati</taxon>
        <taxon>Pseudomonadota</taxon>
        <taxon>Alphaproteobacteria</taxon>
        <taxon>Hyphomicrobiales</taxon>
        <taxon>Nitrobacteraceae</taxon>
        <taxon>Bradyrhizobium</taxon>
    </lineage>
</organism>
<dbReference type="STRING" id="1274631.LMTR13_29450"/>
<evidence type="ECO:0000256" key="1">
    <source>
        <dbReference type="ARBA" id="ARBA00022617"/>
    </source>
</evidence>
<evidence type="ECO:0000256" key="5">
    <source>
        <dbReference type="SAM" id="SignalP"/>
    </source>
</evidence>
<dbReference type="InterPro" id="IPR009056">
    <property type="entry name" value="Cyt_c-like_dom"/>
</dbReference>
<sequence>MKTLPAILGIAAIVASCGPGLAASLPPPGAASCSGCHSTGATASSITRLSGRNAEDISKAMTGFRDGTLPATVMNRIAKGFTDEESRAIAAWLAAQK</sequence>
<keyword evidence="2 4" id="KW-0479">Metal-binding</keyword>
<feature type="chain" id="PRO_5008530702" description="Cytochrome c domain-containing protein" evidence="5">
    <location>
        <begin position="23"/>
        <end position="97"/>
    </location>
</feature>
<feature type="signal peptide" evidence="5">
    <location>
        <begin position="1"/>
        <end position="22"/>
    </location>
</feature>
<dbReference type="PROSITE" id="PS51257">
    <property type="entry name" value="PROKAR_LIPOPROTEIN"/>
    <property type="match status" value="1"/>
</dbReference>
<keyword evidence="1 4" id="KW-0349">Heme</keyword>
<dbReference type="SUPFAM" id="SSF46626">
    <property type="entry name" value="Cytochrome c"/>
    <property type="match status" value="1"/>
</dbReference>